<evidence type="ECO:0000256" key="5">
    <source>
        <dbReference type="ARBA" id="ARBA00022741"/>
    </source>
</evidence>
<evidence type="ECO:0000256" key="8">
    <source>
        <dbReference type="ARBA" id="ARBA00023288"/>
    </source>
</evidence>
<keyword evidence="8" id="KW-0449">Lipoprotein</keyword>
<dbReference type="PROSITE" id="PS51419">
    <property type="entry name" value="RAB"/>
    <property type="match status" value="1"/>
</dbReference>
<dbReference type="GO" id="GO:0003924">
    <property type="term" value="F:GTPase activity"/>
    <property type="evidence" value="ECO:0007669"/>
    <property type="project" value="InterPro"/>
</dbReference>
<dbReference type="PRINTS" id="PR00449">
    <property type="entry name" value="RASTRNSFRMNG"/>
</dbReference>
<reference evidence="10" key="1">
    <citation type="submission" date="2020-07" db="EMBL/GenBank/DDBJ databases">
        <title>The High-quality genome of the commercially important snow crab, Chionoecetes opilio.</title>
        <authorList>
            <person name="Jeong J.-H."/>
            <person name="Ryu S."/>
        </authorList>
    </citation>
    <scope>NUCLEOTIDE SEQUENCE</scope>
    <source>
        <strain evidence="10">MADBK_172401_WGS</strain>
        <tissue evidence="10">Digestive gland</tissue>
    </source>
</reference>
<dbReference type="CDD" id="cd00157">
    <property type="entry name" value="Rho"/>
    <property type="match status" value="1"/>
</dbReference>
<name>A0A8J4Y6Q7_CHIOP</name>
<evidence type="ECO:0000256" key="9">
    <source>
        <dbReference type="ARBA" id="ARBA00023289"/>
    </source>
</evidence>
<dbReference type="SMART" id="SM00174">
    <property type="entry name" value="RHO"/>
    <property type="match status" value="1"/>
</dbReference>
<comment type="subcellular location">
    <subcellularLocation>
        <location evidence="1">Cell membrane</location>
        <topology evidence="1">Lipid-anchor</topology>
        <orientation evidence="1">Cytoplasmic side</orientation>
    </subcellularLocation>
</comment>
<dbReference type="Gene3D" id="3.40.50.300">
    <property type="entry name" value="P-loop containing nucleotide triphosphate hydrolases"/>
    <property type="match status" value="1"/>
</dbReference>
<proteinExistence type="inferred from homology"/>
<comment type="similarity">
    <text evidence="2">Belongs to the small GTPase superfamily. Rho family.</text>
</comment>
<keyword evidence="7" id="KW-0472">Membrane</keyword>
<evidence type="ECO:0000313" key="11">
    <source>
        <dbReference type="Proteomes" id="UP000770661"/>
    </source>
</evidence>
<dbReference type="NCBIfam" id="TIGR00231">
    <property type="entry name" value="small_GTP"/>
    <property type="match status" value="1"/>
</dbReference>
<dbReference type="InterPro" id="IPR005225">
    <property type="entry name" value="Small_GTP-bd"/>
</dbReference>
<evidence type="ECO:0000313" key="10">
    <source>
        <dbReference type="EMBL" id="KAG0722483.1"/>
    </source>
</evidence>
<dbReference type="GO" id="GO:0035006">
    <property type="term" value="P:melanization defense response"/>
    <property type="evidence" value="ECO:0007669"/>
    <property type="project" value="UniProtKB-ARBA"/>
</dbReference>
<dbReference type="PANTHER" id="PTHR24072">
    <property type="entry name" value="RHO FAMILY GTPASE"/>
    <property type="match status" value="1"/>
</dbReference>
<dbReference type="Proteomes" id="UP000770661">
    <property type="component" value="Unassembled WGS sequence"/>
</dbReference>
<dbReference type="AlphaFoldDB" id="A0A8J4Y6Q7"/>
<dbReference type="GO" id="GO:0035099">
    <property type="term" value="P:hemocyte migration"/>
    <property type="evidence" value="ECO:0007669"/>
    <property type="project" value="UniProtKB-ARBA"/>
</dbReference>
<dbReference type="OrthoDB" id="8830751at2759"/>
<dbReference type="GO" id="GO:0005886">
    <property type="term" value="C:plasma membrane"/>
    <property type="evidence" value="ECO:0007669"/>
    <property type="project" value="UniProtKB-SubCell"/>
</dbReference>
<dbReference type="InterPro" id="IPR003578">
    <property type="entry name" value="Small_GTPase_Rho"/>
</dbReference>
<dbReference type="GO" id="GO:0001667">
    <property type="term" value="P:ameboidal-type cell migration"/>
    <property type="evidence" value="ECO:0007669"/>
    <property type="project" value="UniProtKB-ARBA"/>
</dbReference>
<evidence type="ECO:0000256" key="4">
    <source>
        <dbReference type="ARBA" id="ARBA00022481"/>
    </source>
</evidence>
<dbReference type="FunFam" id="3.40.50.300:FF:000983">
    <property type="entry name" value="Rho family GTPase"/>
    <property type="match status" value="1"/>
</dbReference>
<evidence type="ECO:0000256" key="3">
    <source>
        <dbReference type="ARBA" id="ARBA00022475"/>
    </source>
</evidence>
<keyword evidence="6" id="KW-0342">GTP-binding</keyword>
<evidence type="ECO:0000256" key="6">
    <source>
        <dbReference type="ARBA" id="ARBA00023134"/>
    </source>
</evidence>
<dbReference type="Pfam" id="PF00071">
    <property type="entry name" value="Ras"/>
    <property type="match status" value="1"/>
</dbReference>
<keyword evidence="9" id="KW-0636">Prenylation</keyword>
<keyword evidence="3" id="KW-1003">Cell membrane</keyword>
<dbReference type="EMBL" id="JACEEZ010009483">
    <property type="protein sequence ID" value="KAG0722483.1"/>
    <property type="molecule type" value="Genomic_DNA"/>
</dbReference>
<dbReference type="SUPFAM" id="SSF52540">
    <property type="entry name" value="P-loop containing nucleoside triphosphate hydrolases"/>
    <property type="match status" value="1"/>
</dbReference>
<dbReference type="SMART" id="SM00173">
    <property type="entry name" value="RAS"/>
    <property type="match status" value="1"/>
</dbReference>
<dbReference type="PROSITE" id="PS51421">
    <property type="entry name" value="RAS"/>
    <property type="match status" value="1"/>
</dbReference>
<dbReference type="SMART" id="SM00175">
    <property type="entry name" value="RAB"/>
    <property type="match status" value="1"/>
</dbReference>
<dbReference type="InterPro" id="IPR001806">
    <property type="entry name" value="Small_GTPase"/>
</dbReference>
<gene>
    <name evidence="10" type="primary">ced-10</name>
    <name evidence="10" type="ORF">GWK47_044394</name>
</gene>
<keyword evidence="11" id="KW-1185">Reference proteome</keyword>
<dbReference type="GO" id="GO:0022412">
    <property type="term" value="P:cellular process involved in reproduction in multicellular organism"/>
    <property type="evidence" value="ECO:0007669"/>
    <property type="project" value="UniProtKB-ARBA"/>
</dbReference>
<dbReference type="GO" id="GO:0007264">
    <property type="term" value="P:small GTPase-mediated signal transduction"/>
    <property type="evidence" value="ECO:0007669"/>
    <property type="project" value="InterPro"/>
</dbReference>
<protein>
    <submittedName>
        <fullName evidence="10">Ras-related protein ced-10</fullName>
    </submittedName>
</protein>
<evidence type="ECO:0000256" key="7">
    <source>
        <dbReference type="ARBA" id="ARBA00023136"/>
    </source>
</evidence>
<comment type="caution">
    <text evidence="10">The sequence shown here is derived from an EMBL/GenBank/DDBJ whole genome shotgun (WGS) entry which is preliminary data.</text>
</comment>
<dbReference type="GO" id="GO:0003006">
    <property type="term" value="P:developmental process involved in reproduction"/>
    <property type="evidence" value="ECO:0007669"/>
    <property type="project" value="UniProtKB-ARBA"/>
</dbReference>
<organism evidence="10 11">
    <name type="scientific">Chionoecetes opilio</name>
    <name type="common">Atlantic snow crab</name>
    <name type="synonym">Cancer opilio</name>
    <dbReference type="NCBI Taxonomy" id="41210"/>
    <lineage>
        <taxon>Eukaryota</taxon>
        <taxon>Metazoa</taxon>
        <taxon>Ecdysozoa</taxon>
        <taxon>Arthropoda</taxon>
        <taxon>Crustacea</taxon>
        <taxon>Multicrustacea</taxon>
        <taxon>Malacostraca</taxon>
        <taxon>Eumalacostraca</taxon>
        <taxon>Eucarida</taxon>
        <taxon>Decapoda</taxon>
        <taxon>Pleocyemata</taxon>
        <taxon>Brachyura</taxon>
        <taxon>Eubrachyura</taxon>
        <taxon>Majoidea</taxon>
        <taxon>Majidae</taxon>
        <taxon>Chionoecetes</taxon>
    </lineage>
</organism>
<evidence type="ECO:0000256" key="2">
    <source>
        <dbReference type="ARBA" id="ARBA00010142"/>
    </source>
</evidence>
<keyword evidence="5" id="KW-0547">Nucleotide-binding</keyword>
<keyword evidence="4" id="KW-0488">Methylation</keyword>
<dbReference type="InterPro" id="IPR027417">
    <property type="entry name" value="P-loop_NTPase"/>
</dbReference>
<accession>A0A8J4Y6Q7</accession>
<dbReference type="GO" id="GO:0005525">
    <property type="term" value="F:GTP binding"/>
    <property type="evidence" value="ECO:0007669"/>
    <property type="project" value="UniProtKB-KW"/>
</dbReference>
<sequence length="186" mass="20301">MNSQGRVLKMVAVGDGYVGKTSLLITHTTGTFCAEYVPTVFENYAGSLCVNGSQYAYTLWDTAGQEAFDNIRVLCYAETNVFFVCFAVNSPTSFANVKSIWVPEIKKVCGDTVKTVLVGTKADLRSSCTNDVVKRADAKRLARTLKMHGYVECSAKDMTGCNEVFHEGILAATQTQSSSSWFCPIL</sequence>
<evidence type="ECO:0000256" key="1">
    <source>
        <dbReference type="ARBA" id="ARBA00004342"/>
    </source>
</evidence>
<dbReference type="PROSITE" id="PS51420">
    <property type="entry name" value="RHO"/>
    <property type="match status" value="1"/>
</dbReference>